<evidence type="ECO:0000256" key="1">
    <source>
        <dbReference type="SAM" id="MobiDB-lite"/>
    </source>
</evidence>
<reference evidence="2 3" key="1">
    <citation type="submission" date="2019-03" db="EMBL/GenBank/DDBJ databases">
        <title>Comparative insights into the high quality Complete genome sequence of highly metal resistant Cupriavidus metallidurans strain BS1 isolated from a gold-copper mine.</title>
        <authorList>
            <person name="Mazhar H.S."/>
            <person name="Rensing C."/>
        </authorList>
    </citation>
    <scope>NUCLEOTIDE SEQUENCE [LARGE SCALE GENOMIC DNA]</scope>
    <source>
        <strain evidence="2 3">BS1</strain>
    </source>
</reference>
<gene>
    <name evidence="2" type="ORF">DDF84_028000</name>
</gene>
<feature type="region of interest" description="Disordered" evidence="1">
    <location>
        <begin position="1"/>
        <end position="24"/>
    </location>
</feature>
<dbReference type="Proteomes" id="UP000253772">
    <property type="component" value="Chromosome c2"/>
</dbReference>
<evidence type="ECO:0000313" key="3">
    <source>
        <dbReference type="Proteomes" id="UP000253772"/>
    </source>
</evidence>
<evidence type="ECO:0000313" key="2">
    <source>
        <dbReference type="EMBL" id="QBP13459.1"/>
    </source>
</evidence>
<protein>
    <submittedName>
        <fullName evidence="2">Uncharacterized protein</fullName>
    </submittedName>
</protein>
<organism evidence="2 3">
    <name type="scientific">Cupriavidus metallidurans</name>
    <dbReference type="NCBI Taxonomy" id="119219"/>
    <lineage>
        <taxon>Bacteria</taxon>
        <taxon>Pseudomonadati</taxon>
        <taxon>Pseudomonadota</taxon>
        <taxon>Betaproteobacteria</taxon>
        <taxon>Burkholderiales</taxon>
        <taxon>Burkholderiaceae</taxon>
        <taxon>Cupriavidus</taxon>
    </lineage>
</organism>
<accession>A0A482J1N0</accession>
<sequence>MARTVSGRRSRGDRTFPAKNGADRAHTRLQQSISAQWISCALCPYKPLIDMDFLGKIARKCTESVNANRNLHSWGGRKLHEPNLGYMLARRIFCGAALMGICRAVVLT</sequence>
<dbReference type="EMBL" id="CP037901">
    <property type="protein sequence ID" value="QBP13459.1"/>
    <property type="molecule type" value="Genomic_DNA"/>
</dbReference>
<feature type="compositionally biased region" description="Basic and acidic residues" evidence="1">
    <location>
        <begin position="10"/>
        <end position="24"/>
    </location>
</feature>
<dbReference type="RefSeq" id="WP_128646555.1">
    <property type="nucleotide sequence ID" value="NZ_CP037901.1"/>
</dbReference>
<proteinExistence type="predicted"/>
<name>A0A482J1N0_9BURK</name>
<dbReference type="AlphaFoldDB" id="A0A482J1N0"/>